<dbReference type="GO" id="GO:0051536">
    <property type="term" value="F:iron-sulfur cluster binding"/>
    <property type="evidence" value="ECO:0007669"/>
    <property type="project" value="UniProtKB-KW"/>
</dbReference>
<comment type="similarity">
    <text evidence="2">Belongs to the prokaryotic molybdopterin-containing oxidoreductase family.</text>
</comment>
<organism evidence="10 11">
    <name type="scientific">Nocardia bovistercoris</name>
    <dbReference type="NCBI Taxonomy" id="2785916"/>
    <lineage>
        <taxon>Bacteria</taxon>
        <taxon>Bacillati</taxon>
        <taxon>Actinomycetota</taxon>
        <taxon>Actinomycetes</taxon>
        <taxon>Mycobacteriales</taxon>
        <taxon>Nocardiaceae</taxon>
        <taxon>Nocardia</taxon>
    </lineage>
</organism>
<dbReference type="InterPro" id="IPR006963">
    <property type="entry name" value="Mopterin_OxRdtase_4Fe-4S_dom"/>
</dbReference>
<protein>
    <submittedName>
        <fullName evidence="10">Molybdopterin-dependent oxidoreductase</fullName>
    </submittedName>
</protein>
<dbReference type="InterPro" id="IPR009010">
    <property type="entry name" value="Asp_de-COase-like_dom_sf"/>
</dbReference>
<dbReference type="SUPFAM" id="SSF53706">
    <property type="entry name" value="Formate dehydrogenase/DMSO reductase, domains 1-3"/>
    <property type="match status" value="1"/>
</dbReference>
<dbReference type="Pfam" id="PF00384">
    <property type="entry name" value="Molybdopterin"/>
    <property type="match status" value="1"/>
</dbReference>
<sequence>MPDTENKTTFCRICEPLCGMVATVEDGRLTKLRPDRDHPLSAGFACQKGIAFAEIVNDPDRVTTPLRRTPDGFVEVGWEEAMSDIAARLTAIHRRHGSGAIGWYMGNPAAFSYSHLFGVTAFIKGIGSDAHYFTASTQDTSSRLLASQFLYGSPLAVPIPDLARTDLLIMMGANPLVSHGSLLTAPRIKDRLREIIDRGGRVIVVDPRRTETAAEYEWLGIVPDGDSALLLAMLNVLFAEGLVDEKRVAALADGLEWLRRQCAPFTPEATVENHGIDPDRVRELARTLAATPRAAVYGRFGTSVGRHGTLASYLIDVVNLLTGHLDQPGGSVFSTLGIPGQRAGMMAMGASLRRTYRRKRTRIGGFRAVIGSEPAALMAKEIAVPGDRQIKALFVSAGNPVLSVPNGDELESAAAGLDLMVGLDLYVTETTAHCDYILPVTTMYERDDFAITFQQFQATPFRQATDAVVAPPGLARSEWEIIDDLMRRLSLRTPIFAVFGAMRFLLRRFGREFHPRPVIDMIIRLADGGNRFGLRRSGLTFRRLIGEHPHGKVLGDNIRTGVLGEVVAYRRPRLRLAHQDIAAEIARMSEYALPQDYPMRLIGMREPASENSWMHNPPLLWRSGKRQQRALIHVADAARFGIEDGDPMRITSPHGEIVLPAGVTEDIMAGVVAVPHGYGHKGTGGWRNANRAGGANVNLLMSSDPDDVEALAGMSQLVGVPIRVARDDDAPRRGSDAVEEPVGAEV</sequence>
<dbReference type="RefSeq" id="WP_196150357.1">
    <property type="nucleotide sequence ID" value="NZ_JADMLG010000006.1"/>
</dbReference>
<accession>A0A931IDY4</accession>
<dbReference type="GO" id="GO:0046872">
    <property type="term" value="F:metal ion binding"/>
    <property type="evidence" value="ECO:0007669"/>
    <property type="project" value="UniProtKB-KW"/>
</dbReference>
<dbReference type="Gene3D" id="3.40.50.740">
    <property type="match status" value="1"/>
</dbReference>
<keyword evidence="3" id="KW-0500">Molybdenum</keyword>
<feature type="region of interest" description="Disordered" evidence="8">
    <location>
        <begin position="727"/>
        <end position="746"/>
    </location>
</feature>
<dbReference type="InterPro" id="IPR006655">
    <property type="entry name" value="Mopterin_OxRdtase_prok_CS"/>
</dbReference>
<evidence type="ECO:0000256" key="7">
    <source>
        <dbReference type="ARBA" id="ARBA00023014"/>
    </source>
</evidence>
<keyword evidence="5" id="KW-0560">Oxidoreductase</keyword>
<evidence type="ECO:0000256" key="6">
    <source>
        <dbReference type="ARBA" id="ARBA00023004"/>
    </source>
</evidence>
<evidence type="ECO:0000256" key="1">
    <source>
        <dbReference type="ARBA" id="ARBA00001942"/>
    </source>
</evidence>
<proteinExistence type="inferred from homology"/>
<dbReference type="SUPFAM" id="SSF50692">
    <property type="entry name" value="ADC-like"/>
    <property type="match status" value="1"/>
</dbReference>
<dbReference type="PROSITE" id="PS51669">
    <property type="entry name" value="4FE4S_MOW_BIS_MGD"/>
    <property type="match status" value="1"/>
</dbReference>
<evidence type="ECO:0000256" key="8">
    <source>
        <dbReference type="SAM" id="MobiDB-lite"/>
    </source>
</evidence>
<evidence type="ECO:0000313" key="10">
    <source>
        <dbReference type="EMBL" id="MBH0778060.1"/>
    </source>
</evidence>
<keyword evidence="7" id="KW-0411">Iron-sulfur</keyword>
<reference evidence="10" key="1">
    <citation type="submission" date="2020-11" db="EMBL/GenBank/DDBJ databases">
        <title>Nocardia NEAU-351.nov., a novel actinomycete isolated from the cow dung.</title>
        <authorList>
            <person name="Zhang X."/>
        </authorList>
    </citation>
    <scope>NUCLEOTIDE SEQUENCE</scope>
    <source>
        <strain evidence="10">NEAU-351</strain>
    </source>
</reference>
<keyword evidence="11" id="KW-1185">Reference proteome</keyword>
<dbReference type="Gene3D" id="3.40.228.10">
    <property type="entry name" value="Dimethylsulfoxide Reductase, domain 2"/>
    <property type="match status" value="1"/>
</dbReference>
<dbReference type="Gene3D" id="2.20.25.90">
    <property type="entry name" value="ADC-like domains"/>
    <property type="match status" value="1"/>
</dbReference>
<comment type="caution">
    <text evidence="10">The sequence shown here is derived from an EMBL/GenBank/DDBJ whole genome shotgun (WGS) entry which is preliminary data.</text>
</comment>
<dbReference type="Gene3D" id="2.40.40.20">
    <property type="match status" value="1"/>
</dbReference>
<dbReference type="InterPro" id="IPR006657">
    <property type="entry name" value="MoPterin_dinucl-bd_dom"/>
</dbReference>
<gene>
    <name evidence="10" type="ORF">IT779_17415</name>
</gene>
<dbReference type="InterPro" id="IPR050612">
    <property type="entry name" value="Prok_Mopterin_Oxidored"/>
</dbReference>
<dbReference type="PANTHER" id="PTHR43742">
    <property type="entry name" value="TRIMETHYLAMINE-N-OXIDE REDUCTASE"/>
    <property type="match status" value="1"/>
</dbReference>
<dbReference type="GO" id="GO:0016491">
    <property type="term" value="F:oxidoreductase activity"/>
    <property type="evidence" value="ECO:0007669"/>
    <property type="project" value="UniProtKB-KW"/>
</dbReference>
<evidence type="ECO:0000313" key="11">
    <source>
        <dbReference type="Proteomes" id="UP000655751"/>
    </source>
</evidence>
<dbReference type="InterPro" id="IPR006656">
    <property type="entry name" value="Mopterin_OxRdtase"/>
</dbReference>
<keyword evidence="4" id="KW-0479">Metal-binding</keyword>
<evidence type="ECO:0000256" key="5">
    <source>
        <dbReference type="ARBA" id="ARBA00023002"/>
    </source>
</evidence>
<name>A0A931IDY4_9NOCA</name>
<dbReference type="AlphaFoldDB" id="A0A931IDY4"/>
<comment type="cofactor">
    <cofactor evidence="1">
        <name>Mo-bis(molybdopterin guanine dinucleotide)</name>
        <dbReference type="ChEBI" id="CHEBI:60539"/>
    </cofactor>
</comment>
<dbReference type="GO" id="GO:0043546">
    <property type="term" value="F:molybdopterin cofactor binding"/>
    <property type="evidence" value="ECO:0007669"/>
    <property type="project" value="InterPro"/>
</dbReference>
<evidence type="ECO:0000259" key="9">
    <source>
        <dbReference type="PROSITE" id="PS51669"/>
    </source>
</evidence>
<dbReference type="Pfam" id="PF01568">
    <property type="entry name" value="Molydop_binding"/>
    <property type="match status" value="1"/>
</dbReference>
<feature type="compositionally biased region" description="Basic and acidic residues" evidence="8">
    <location>
        <begin position="727"/>
        <end position="736"/>
    </location>
</feature>
<dbReference type="PROSITE" id="PS00932">
    <property type="entry name" value="MOLYBDOPTERIN_PROK_3"/>
    <property type="match status" value="1"/>
</dbReference>
<dbReference type="EMBL" id="JADMLG010000006">
    <property type="protein sequence ID" value="MBH0778060.1"/>
    <property type="molecule type" value="Genomic_DNA"/>
</dbReference>
<dbReference type="SMART" id="SM00926">
    <property type="entry name" value="Molybdop_Fe4S4"/>
    <property type="match status" value="1"/>
</dbReference>
<dbReference type="Pfam" id="PF04879">
    <property type="entry name" value="Molybdop_Fe4S4"/>
    <property type="match status" value="1"/>
</dbReference>
<evidence type="ECO:0000256" key="4">
    <source>
        <dbReference type="ARBA" id="ARBA00022723"/>
    </source>
</evidence>
<evidence type="ECO:0000256" key="2">
    <source>
        <dbReference type="ARBA" id="ARBA00010312"/>
    </source>
</evidence>
<keyword evidence="6" id="KW-0408">Iron</keyword>
<feature type="domain" description="4Fe-4S Mo/W bis-MGD-type" evidence="9">
    <location>
        <begin position="3"/>
        <end position="60"/>
    </location>
</feature>
<dbReference type="Proteomes" id="UP000655751">
    <property type="component" value="Unassembled WGS sequence"/>
</dbReference>
<dbReference type="PANTHER" id="PTHR43742:SF6">
    <property type="entry name" value="OXIDOREDUCTASE YYAE-RELATED"/>
    <property type="match status" value="1"/>
</dbReference>
<evidence type="ECO:0000256" key="3">
    <source>
        <dbReference type="ARBA" id="ARBA00022505"/>
    </source>
</evidence>